<sequence length="360" mass="38828">MTLIIMRTPSSSRVQLTPSSSPIPGDYINEDGTIECNEVDSASPSPKGIYSLPQPTPKLRLHLEDLTQPASKAFINLIPDPNAAINTALGNIVTYLYTSPSEPNQAGKINSGRDGSHAHRISPHFDPSLPATRSVTFLVRDMPGVAYTTGTDLDKEIHVSLSYIATVSSTSADPARELRGVITHELVHCYQHTRPHSNAAALHKNGEMEQNKAEPESAIPNPPSGLIEGVADFVRLKAGLAPPHWKRPRSKAERGSSWDKGYQVTAFFLEWIEDIKVGVGAVGMLNDRLLRIGYVGESGGNGSAGDDGNGGAVEKADRKGAGVVTDEKLVKRGFWYGLFGAEVLDLWDEYGAYLDSSKTN</sequence>
<feature type="region of interest" description="Disordered" evidence="1">
    <location>
        <begin position="104"/>
        <end position="126"/>
    </location>
</feature>
<dbReference type="PANTHER" id="PTHR33321:SF12">
    <property type="entry name" value="PLANT BASIC SECRETORY PROTEIN (BSP) FAMILY PROTEIN"/>
    <property type="match status" value="1"/>
</dbReference>
<dbReference type="PANTHER" id="PTHR33321">
    <property type="match status" value="1"/>
</dbReference>
<accession>A0A8A1LGI9</accession>
<dbReference type="AlphaFoldDB" id="A0A8A1LGI9"/>
<gene>
    <name evidence="2" type="ORF">I7I53_00775</name>
</gene>
<dbReference type="VEuPathDB" id="FungiDB:I7I53_00775"/>
<dbReference type="Pfam" id="PF04450">
    <property type="entry name" value="BSP"/>
    <property type="match status" value="1"/>
</dbReference>
<organism evidence="2 3">
    <name type="scientific">Ajellomyces capsulatus (strain H88)</name>
    <name type="common">Darling's disease fungus</name>
    <name type="synonym">Histoplasma capsulatum</name>
    <dbReference type="NCBI Taxonomy" id="544711"/>
    <lineage>
        <taxon>Eukaryota</taxon>
        <taxon>Fungi</taxon>
        <taxon>Dikarya</taxon>
        <taxon>Ascomycota</taxon>
        <taxon>Pezizomycotina</taxon>
        <taxon>Eurotiomycetes</taxon>
        <taxon>Eurotiomycetidae</taxon>
        <taxon>Onygenales</taxon>
        <taxon>Ajellomycetaceae</taxon>
        <taxon>Histoplasma</taxon>
    </lineage>
</organism>
<dbReference type="Proteomes" id="UP000663419">
    <property type="component" value="Chromosome 3"/>
</dbReference>
<evidence type="ECO:0000313" key="2">
    <source>
        <dbReference type="EMBL" id="QSS53498.1"/>
    </source>
</evidence>
<protein>
    <submittedName>
        <fullName evidence="2">PBSP domain-containing protein</fullName>
    </submittedName>
</protein>
<proteinExistence type="predicted"/>
<evidence type="ECO:0000313" key="3">
    <source>
        <dbReference type="Proteomes" id="UP000663419"/>
    </source>
</evidence>
<dbReference type="EMBL" id="CP069104">
    <property type="protein sequence ID" value="QSS53498.1"/>
    <property type="molecule type" value="Genomic_DNA"/>
</dbReference>
<dbReference type="InterPro" id="IPR007541">
    <property type="entry name" value="Uncharacterised_BSP"/>
</dbReference>
<evidence type="ECO:0000256" key="1">
    <source>
        <dbReference type="SAM" id="MobiDB-lite"/>
    </source>
</evidence>
<name>A0A8A1LGI9_AJEC8</name>
<reference evidence="2" key="1">
    <citation type="submission" date="2021-01" db="EMBL/GenBank/DDBJ databases">
        <title>Chromosome-level genome assembly of a human fungal pathogen reveals clustering of transcriptionally co-regulated genes.</title>
        <authorList>
            <person name="Voorhies M."/>
            <person name="Cohen S."/>
            <person name="Shea T.P."/>
            <person name="Petrus S."/>
            <person name="Munoz J.F."/>
            <person name="Poplawski S."/>
            <person name="Goldman W.E."/>
            <person name="Michael T."/>
            <person name="Cuomo C.A."/>
            <person name="Sil A."/>
            <person name="Beyhan S."/>
        </authorList>
    </citation>
    <scope>NUCLEOTIDE SEQUENCE</scope>
    <source>
        <strain evidence="2">H88</strain>
    </source>
</reference>